<reference evidence="10" key="3">
    <citation type="submission" date="2019-06" db="EMBL/GenBank/DDBJ databases">
        <authorList>
            <person name="Poynton C."/>
            <person name="Hasenbein S."/>
            <person name="Benoit J.B."/>
            <person name="Sepulveda M.S."/>
            <person name="Poelchau M.F."/>
            <person name="Murali S.C."/>
            <person name="Chen S."/>
            <person name="Glastad K.M."/>
            <person name="Werren J.H."/>
            <person name="Vineis J.H."/>
            <person name="Bowen J.L."/>
            <person name="Friedrich M."/>
            <person name="Jones J."/>
            <person name="Robertson H.M."/>
            <person name="Feyereisen R."/>
            <person name="Mechler-Hickson A."/>
            <person name="Mathers N."/>
            <person name="Lee C.E."/>
            <person name="Colbourne J.K."/>
            <person name="Biales A."/>
            <person name="Johnston J.S."/>
            <person name="Wellborn G.A."/>
            <person name="Rosendale A.J."/>
            <person name="Cridge A.G."/>
            <person name="Munoz-Torres M.C."/>
            <person name="Bain P.A."/>
            <person name="Manny A.R."/>
            <person name="Major K.M."/>
            <person name="Lambert F.N."/>
            <person name="Vulpe C.D."/>
            <person name="Tuck P."/>
            <person name="Blalock B.J."/>
            <person name="Lin Y.-Y."/>
            <person name="Smith M.E."/>
            <person name="Ochoa-Acuna H."/>
            <person name="Chen M.-J.M."/>
            <person name="Childers C.P."/>
            <person name="Qu J."/>
            <person name="Dugan S."/>
            <person name="Lee S.L."/>
            <person name="Chao H."/>
            <person name="Dinh H."/>
            <person name="Han Y."/>
            <person name="Doddapaneni H."/>
            <person name="Worley K.C."/>
            <person name="Muzny D.M."/>
            <person name="Gibbs R.A."/>
            <person name="Richards S."/>
        </authorList>
    </citation>
    <scope>NUCLEOTIDE SEQUENCE</scope>
    <source>
        <strain evidence="10">HAZT.00-mixed</strain>
        <tissue evidence="10">Whole organism</tissue>
    </source>
</reference>
<accession>A0A6A0HDI8</accession>
<dbReference type="PANTHER" id="PTHR19384">
    <property type="entry name" value="NITRIC OXIDE SYNTHASE-RELATED"/>
    <property type="match status" value="1"/>
</dbReference>
<dbReference type="OrthoDB" id="1856718at2759"/>
<dbReference type="EMBL" id="JQDR03001796">
    <property type="protein sequence ID" value="KAA0203364.1"/>
    <property type="molecule type" value="Genomic_DNA"/>
</dbReference>
<dbReference type="GO" id="GO:0050660">
    <property type="term" value="F:flavin adenine dinucleotide binding"/>
    <property type="evidence" value="ECO:0007669"/>
    <property type="project" value="TreeGrafter"/>
</dbReference>
<dbReference type="SUPFAM" id="SSF52343">
    <property type="entry name" value="Ferredoxin reductase-like, C-terminal NADP-linked domain"/>
    <property type="match status" value="1"/>
</dbReference>
<reference evidence="10" key="2">
    <citation type="journal article" date="2018" name="Environ. Sci. Technol.">
        <title>The Toxicogenome of Hyalella azteca: A Model for Sediment Ecotoxicology and Evolutionary Toxicology.</title>
        <authorList>
            <person name="Poynton H.C."/>
            <person name="Hasenbein S."/>
            <person name="Benoit J.B."/>
            <person name="Sepulveda M.S."/>
            <person name="Poelchau M.F."/>
            <person name="Hughes D.S.T."/>
            <person name="Murali S.C."/>
            <person name="Chen S."/>
            <person name="Glastad K.M."/>
            <person name="Goodisman M.A.D."/>
            <person name="Werren J.H."/>
            <person name="Vineis J.H."/>
            <person name="Bowen J.L."/>
            <person name="Friedrich M."/>
            <person name="Jones J."/>
            <person name="Robertson H.M."/>
            <person name="Feyereisen R."/>
            <person name="Mechler-Hickson A."/>
            <person name="Mathers N."/>
            <person name="Lee C.E."/>
            <person name="Colbourne J.K."/>
            <person name="Biales A."/>
            <person name="Johnston J.S."/>
            <person name="Wellborn G.A."/>
            <person name="Rosendale A.J."/>
            <person name="Cridge A.G."/>
            <person name="Munoz-Torres M.C."/>
            <person name="Bain P.A."/>
            <person name="Manny A.R."/>
            <person name="Major K.M."/>
            <person name="Lambert F.N."/>
            <person name="Vulpe C.D."/>
            <person name="Tuck P."/>
            <person name="Blalock B.J."/>
            <person name="Lin Y.Y."/>
            <person name="Smith M.E."/>
            <person name="Ochoa-Acuna H."/>
            <person name="Chen M.M."/>
            <person name="Childers C.P."/>
            <person name="Qu J."/>
            <person name="Dugan S."/>
            <person name="Lee S.L."/>
            <person name="Chao H."/>
            <person name="Dinh H."/>
            <person name="Han Y."/>
            <person name="Doddapaneni H."/>
            <person name="Worley K.C."/>
            <person name="Muzny D.M."/>
            <person name="Gibbs R.A."/>
            <person name="Richards S."/>
        </authorList>
    </citation>
    <scope>NUCLEOTIDE SEQUENCE</scope>
    <source>
        <strain evidence="10">HAZT.00-mixed</strain>
        <tissue evidence="10">Whole organism</tissue>
    </source>
</reference>
<keyword evidence="5" id="KW-0274">FAD</keyword>
<dbReference type="InterPro" id="IPR039261">
    <property type="entry name" value="FNR_nucleotide-bd"/>
</dbReference>
<comment type="caution">
    <text evidence="10">The sequence shown here is derived from an EMBL/GenBank/DDBJ whole genome shotgun (WGS) entry which is preliminary data.</text>
</comment>
<evidence type="ECO:0000256" key="3">
    <source>
        <dbReference type="ARBA" id="ARBA00022630"/>
    </source>
</evidence>
<dbReference type="GO" id="GO:0010181">
    <property type="term" value="F:FMN binding"/>
    <property type="evidence" value="ECO:0007669"/>
    <property type="project" value="TreeGrafter"/>
</dbReference>
<dbReference type="InterPro" id="IPR001709">
    <property type="entry name" value="Flavoprot_Pyr_Nucl_cyt_Rdtase"/>
</dbReference>
<organism evidence="10">
    <name type="scientific">Hyalella azteca</name>
    <name type="common">Amphipod</name>
    <dbReference type="NCBI Taxonomy" id="294128"/>
    <lineage>
        <taxon>Eukaryota</taxon>
        <taxon>Metazoa</taxon>
        <taxon>Ecdysozoa</taxon>
        <taxon>Arthropoda</taxon>
        <taxon>Crustacea</taxon>
        <taxon>Multicrustacea</taxon>
        <taxon>Malacostraca</taxon>
        <taxon>Eumalacostraca</taxon>
        <taxon>Peracarida</taxon>
        <taxon>Amphipoda</taxon>
        <taxon>Senticaudata</taxon>
        <taxon>Talitrida</taxon>
        <taxon>Talitroidea</taxon>
        <taxon>Hyalellidae</taxon>
        <taxon>Hyalella</taxon>
    </lineage>
</organism>
<keyword evidence="7" id="KW-0560">Oxidoreductase</keyword>
<dbReference type="InterPro" id="IPR001433">
    <property type="entry name" value="OxRdtase_FAD/NAD-bd"/>
</dbReference>
<keyword evidence="6" id="KW-0521">NADP</keyword>
<comment type="cofactor">
    <cofactor evidence="2">
        <name>FAD</name>
        <dbReference type="ChEBI" id="CHEBI:57692"/>
    </cofactor>
</comment>
<dbReference type="GO" id="GO:0003958">
    <property type="term" value="F:NADPH-hemoprotein reductase activity"/>
    <property type="evidence" value="ECO:0007669"/>
    <property type="project" value="UniProtKB-EC"/>
</dbReference>
<dbReference type="Gene3D" id="3.40.50.80">
    <property type="entry name" value="Nucleotide-binding domain of ferredoxin-NADP reductase (FNR) module"/>
    <property type="match status" value="1"/>
</dbReference>
<evidence type="ECO:0000256" key="8">
    <source>
        <dbReference type="ARBA" id="ARBA00023797"/>
    </source>
</evidence>
<dbReference type="PRINTS" id="PR00371">
    <property type="entry name" value="FPNCR"/>
</dbReference>
<dbReference type="Pfam" id="PF00175">
    <property type="entry name" value="NAD_binding_1"/>
    <property type="match status" value="1"/>
</dbReference>
<evidence type="ECO:0000256" key="2">
    <source>
        <dbReference type="ARBA" id="ARBA00001974"/>
    </source>
</evidence>
<evidence type="ECO:0000256" key="7">
    <source>
        <dbReference type="ARBA" id="ARBA00023002"/>
    </source>
</evidence>
<reference evidence="10" key="1">
    <citation type="submission" date="2014-08" db="EMBL/GenBank/DDBJ databases">
        <authorList>
            <person name="Murali S."/>
            <person name="Richards S."/>
            <person name="Bandaranaike D."/>
            <person name="Bellair M."/>
            <person name="Blankenburg K."/>
            <person name="Chao H."/>
            <person name="Dinh H."/>
            <person name="Doddapaneni H."/>
            <person name="Dugan-Rocha S."/>
            <person name="Elkadiri S."/>
            <person name="Gnanaolivu R."/>
            <person name="Hughes D."/>
            <person name="Lee S."/>
            <person name="Li M."/>
            <person name="Ming W."/>
            <person name="Munidasa M."/>
            <person name="Muniz J."/>
            <person name="Nguyen L."/>
            <person name="Osuji N."/>
            <person name="Pu L.-L."/>
            <person name="Puazo M."/>
            <person name="Skinner E."/>
            <person name="Qu C."/>
            <person name="Quiroz J."/>
            <person name="Raj R."/>
            <person name="Weissenberger G."/>
            <person name="Xin Y."/>
            <person name="Zou X."/>
            <person name="Han Y."/>
            <person name="Worley K."/>
            <person name="Muzny D."/>
            <person name="Gibbs R."/>
        </authorList>
    </citation>
    <scope>NUCLEOTIDE SEQUENCE</scope>
    <source>
        <strain evidence="10">HAZT.00-mixed</strain>
        <tissue evidence="10">Whole organism</tissue>
    </source>
</reference>
<sequence length="174" mass="19892">MPIKSEVPVVMIGPGTGIAPFRGFLQERDVAFKRDGSVGKMLLYFGCRQKAHDYIYQEELEQYEKSGLVTNYNHGLISDFCFSGVKLRLAFSRDQPEKIYVQHLLAQDAALVWDLIGKQNGHLYVCGDAKNMAREVNLTIIDICRKEGDMTQQQAEDYVKTMIQKKRYSSDVWS</sequence>
<evidence type="ECO:0000256" key="4">
    <source>
        <dbReference type="ARBA" id="ARBA00022643"/>
    </source>
</evidence>
<feature type="domain" description="Oxidoreductase FAD/NAD(P)-binding" evidence="9">
    <location>
        <begin position="11"/>
        <end position="136"/>
    </location>
</feature>
<evidence type="ECO:0000313" key="10">
    <source>
        <dbReference type="EMBL" id="KAA0203364.1"/>
    </source>
</evidence>
<evidence type="ECO:0000259" key="9">
    <source>
        <dbReference type="Pfam" id="PF00175"/>
    </source>
</evidence>
<comment type="cofactor">
    <cofactor evidence="1">
        <name>FMN</name>
        <dbReference type="ChEBI" id="CHEBI:58210"/>
    </cofactor>
</comment>
<keyword evidence="4" id="KW-0288">FMN</keyword>
<evidence type="ECO:0000256" key="6">
    <source>
        <dbReference type="ARBA" id="ARBA00022857"/>
    </source>
</evidence>
<proteinExistence type="predicted"/>
<dbReference type="GO" id="GO:0005829">
    <property type="term" value="C:cytosol"/>
    <property type="evidence" value="ECO:0007669"/>
    <property type="project" value="TreeGrafter"/>
</dbReference>
<dbReference type="GO" id="GO:0009725">
    <property type="term" value="P:response to hormone"/>
    <property type="evidence" value="ECO:0007669"/>
    <property type="project" value="TreeGrafter"/>
</dbReference>
<evidence type="ECO:0000256" key="1">
    <source>
        <dbReference type="ARBA" id="ARBA00001917"/>
    </source>
</evidence>
<dbReference type="PANTHER" id="PTHR19384:SF17">
    <property type="entry name" value="NADPH--CYTOCHROME P450 REDUCTASE"/>
    <property type="match status" value="1"/>
</dbReference>
<dbReference type="EC" id="1.6.2.4" evidence="8"/>
<protein>
    <recommendedName>
        <fullName evidence="8">NADPH--hemoprotein reductase</fullName>
        <ecNumber evidence="8">1.6.2.4</ecNumber>
    </recommendedName>
</protein>
<evidence type="ECO:0000256" key="5">
    <source>
        <dbReference type="ARBA" id="ARBA00022827"/>
    </source>
</evidence>
<dbReference type="FunFam" id="3.40.50.80:FF:000001">
    <property type="entry name" value="NADPH--cytochrome P450 reductase 1"/>
    <property type="match status" value="1"/>
</dbReference>
<gene>
    <name evidence="10" type="ORF">HAZT_HAZT012159</name>
</gene>
<keyword evidence="3" id="KW-0285">Flavoprotein</keyword>
<dbReference type="AlphaFoldDB" id="A0A6A0HDI8"/>
<dbReference type="Proteomes" id="UP000711488">
    <property type="component" value="Unassembled WGS sequence"/>
</dbReference>
<name>A0A6A0HDI8_HYAAZ</name>